<feature type="transmembrane region" description="Helical" evidence="1">
    <location>
        <begin position="276"/>
        <end position="293"/>
    </location>
</feature>
<accession>A0A1M5JTJ7</accession>
<protein>
    <submittedName>
        <fullName evidence="4">Signal transducer regulating beta-lactamase production, contains metallopeptidase domain</fullName>
    </submittedName>
</protein>
<evidence type="ECO:0000313" key="4">
    <source>
        <dbReference type="EMBL" id="SHG43590.1"/>
    </source>
</evidence>
<dbReference type="SUPFAM" id="SSF74653">
    <property type="entry name" value="TolA/TonB C-terminal domain"/>
    <property type="match status" value="1"/>
</dbReference>
<feature type="transmembrane region" description="Helical" evidence="1">
    <location>
        <begin position="34"/>
        <end position="51"/>
    </location>
</feature>
<dbReference type="CDD" id="cd07341">
    <property type="entry name" value="M56_BlaR1_MecR1_like"/>
    <property type="match status" value="1"/>
</dbReference>
<dbReference type="InterPro" id="IPR037682">
    <property type="entry name" value="TonB_C"/>
</dbReference>
<dbReference type="Gene3D" id="3.30.1150.10">
    <property type="match status" value="1"/>
</dbReference>
<dbReference type="GO" id="GO:0055085">
    <property type="term" value="P:transmembrane transport"/>
    <property type="evidence" value="ECO:0007669"/>
    <property type="project" value="InterPro"/>
</dbReference>
<keyword evidence="1" id="KW-0472">Membrane</keyword>
<keyword evidence="1" id="KW-1133">Transmembrane helix</keyword>
<feature type="transmembrane region" description="Helical" evidence="1">
    <location>
        <begin position="6"/>
        <end position="22"/>
    </location>
</feature>
<feature type="domain" description="TonB C-terminal" evidence="2">
    <location>
        <begin position="419"/>
        <end position="479"/>
    </location>
</feature>
<evidence type="ECO:0000256" key="1">
    <source>
        <dbReference type="SAM" id="Phobius"/>
    </source>
</evidence>
<dbReference type="OrthoDB" id="1522859at2"/>
<organism evidence="4 5">
    <name type="scientific">Salegentibacter echinorum</name>
    <dbReference type="NCBI Taxonomy" id="1073325"/>
    <lineage>
        <taxon>Bacteria</taxon>
        <taxon>Pseudomonadati</taxon>
        <taxon>Bacteroidota</taxon>
        <taxon>Flavobacteriia</taxon>
        <taxon>Flavobacteriales</taxon>
        <taxon>Flavobacteriaceae</taxon>
        <taxon>Salegentibacter</taxon>
    </lineage>
</organism>
<keyword evidence="5" id="KW-1185">Reference proteome</keyword>
<dbReference type="Proteomes" id="UP000183945">
    <property type="component" value="Unassembled WGS sequence"/>
</dbReference>
<dbReference type="AlphaFoldDB" id="A0A1M5JTJ7"/>
<reference evidence="5" key="1">
    <citation type="submission" date="2016-11" db="EMBL/GenBank/DDBJ databases">
        <authorList>
            <person name="Varghese N."/>
            <person name="Submissions S."/>
        </authorList>
    </citation>
    <scope>NUCLEOTIDE SEQUENCE [LARGE SCALE GENOMIC DNA]</scope>
    <source>
        <strain evidence="5">DSM 24579</strain>
    </source>
</reference>
<feature type="transmembrane region" description="Helical" evidence="1">
    <location>
        <begin position="100"/>
        <end position="119"/>
    </location>
</feature>
<gene>
    <name evidence="4" type="ORF">SAMN05444483_11230</name>
</gene>
<evidence type="ECO:0000259" key="3">
    <source>
        <dbReference type="Pfam" id="PF05569"/>
    </source>
</evidence>
<sequence>MLHYILQVIIFQLVFLLVYEFWLKKETFFTLNRWYLLVTPIISFLLPLLKIEGLAALVPADSVAVISQVWLPEVILGAGAQPERIQQLPAVNITAQATEINWWLVLYLSGFTFGFILLLKKYFSLKKLFRFSIISEDKKIKIIEIPDSKLACTFFNTVFLGEKLADAERQQILKHELVHVKEKHSFDLVFFEVLKLVFWFNPLMYLYQSRLATLHEFIADAKVLQSVGKKSYYEQLLNTAFNTQNISFINQFFNHSLIKKRIVMLQKSKSKTIAKMKYLVVLPLLLLMLTYVSCSDDKEELNDDLSISEQLAEIKTALEDGKQLNNEEVRQFLEIMEQVKQTTPPPPPLPPNMRNGKSNDHGNDIPFAVIDEVPVFPGCEDLNSEAEKKDCMSKEINQFVNKNFNTDEMQKYAEPGINRVIVQFKIDENGNIQKIKSRAANPKLEAEAKRIISELPKMKPGKQQGKAVNTMYSLPIVFQVNE</sequence>
<dbReference type="EMBL" id="FQVT01000012">
    <property type="protein sequence ID" value="SHG43590.1"/>
    <property type="molecule type" value="Genomic_DNA"/>
</dbReference>
<evidence type="ECO:0000313" key="5">
    <source>
        <dbReference type="Proteomes" id="UP000183945"/>
    </source>
</evidence>
<name>A0A1M5JTJ7_SALEC</name>
<feature type="domain" description="Peptidase M56" evidence="3">
    <location>
        <begin position="162"/>
        <end position="265"/>
    </location>
</feature>
<dbReference type="RefSeq" id="WP_072880820.1">
    <property type="nucleotide sequence ID" value="NZ_FQVT01000012.1"/>
</dbReference>
<dbReference type="InterPro" id="IPR008756">
    <property type="entry name" value="Peptidase_M56"/>
</dbReference>
<evidence type="ECO:0000259" key="2">
    <source>
        <dbReference type="Pfam" id="PF03544"/>
    </source>
</evidence>
<dbReference type="Pfam" id="PF05569">
    <property type="entry name" value="Peptidase_M56"/>
    <property type="match status" value="1"/>
</dbReference>
<dbReference type="Pfam" id="PF03544">
    <property type="entry name" value="TonB_C"/>
    <property type="match status" value="1"/>
</dbReference>
<keyword evidence="1" id="KW-0812">Transmembrane</keyword>
<dbReference type="InterPro" id="IPR052173">
    <property type="entry name" value="Beta-lactam_resp_regulator"/>
</dbReference>
<dbReference type="PANTHER" id="PTHR34978:SF3">
    <property type="entry name" value="SLR0241 PROTEIN"/>
    <property type="match status" value="1"/>
</dbReference>
<proteinExistence type="predicted"/>
<dbReference type="STRING" id="1073325.SAMN05444483_11230"/>
<dbReference type="PANTHER" id="PTHR34978">
    <property type="entry name" value="POSSIBLE SENSOR-TRANSDUCER PROTEIN BLAR"/>
    <property type="match status" value="1"/>
</dbReference>